<gene>
    <name evidence="1" type="ORF">J5Y05_09030</name>
</gene>
<dbReference type="EMBL" id="JAGPNL010000002">
    <property type="protein sequence ID" value="MBQ0826651.1"/>
    <property type="molecule type" value="Genomic_DNA"/>
</dbReference>
<dbReference type="Proteomes" id="UP000677875">
    <property type="component" value="Unassembled WGS sequence"/>
</dbReference>
<proteinExistence type="predicted"/>
<name>A0A940XE90_9ACTN</name>
<sequence length="525" mass="56181">MEVVFSSGRQIAFEIGDFSEFGLGEGQIKTPEIPVGEFVSATATIGSHNPIMLIQPTLTLDPVIGWISAEEVARNRADEAESAESRTRVGAFAAAAGGIAGGLAGMTLGGAVGTVAGALLGPAGVLGGRVIGAGVGAKRGAEAGGALAGNIGESLYDLFHGDFDVTAQLKESRLSGKVGLRYTPFVRLSFALTGFEWLAKASVELQTVMYVTAAASFGMSGGITLRFRDGKLVRSVFTLNPSASLALSLEAEARLKLVGSLLNIMEESAGRGPSLFDGEYTTPTFHLFDMDTVIGAEGAFTFAKGSPMEILGRNIRLPAGAAADLFGGGLKKGGRNIPVAKRLGALAVKKRDAEDDISRTGKTKGGAILMVWYKSADWYPRYLTRPSVRGRQEKISMFPHHVYDNGLAMGVDFWPHEGMKFRYRGGVSRGSGMSRFKRELEAEGIELGRDLAYKADIDHVVDLAFDGPDDETNLWPLYESRNRGAGSVHRTQKVWWTPEKGDPPQKTALEKVPTGRWFEIKKMPD</sequence>
<evidence type="ECO:0000313" key="2">
    <source>
        <dbReference type="Proteomes" id="UP000677875"/>
    </source>
</evidence>
<evidence type="ECO:0000313" key="1">
    <source>
        <dbReference type="EMBL" id="MBQ0826651.1"/>
    </source>
</evidence>
<dbReference type="RefSeq" id="WP_210870133.1">
    <property type="nucleotide sequence ID" value="NZ_JAGPNL010000002.1"/>
</dbReference>
<keyword evidence="2" id="KW-1185">Reference proteome</keyword>
<organism evidence="1 2">
    <name type="scientific">Streptomyces tagetis</name>
    <dbReference type="NCBI Taxonomy" id="2820809"/>
    <lineage>
        <taxon>Bacteria</taxon>
        <taxon>Bacillati</taxon>
        <taxon>Actinomycetota</taxon>
        <taxon>Actinomycetes</taxon>
        <taxon>Kitasatosporales</taxon>
        <taxon>Streptomycetaceae</taxon>
        <taxon>Streptomyces</taxon>
    </lineage>
</organism>
<reference evidence="1" key="1">
    <citation type="submission" date="2021-04" db="EMBL/GenBank/DDBJ databases">
        <title>Genome seq and assembly of Streptomyces sp. RG38.</title>
        <authorList>
            <person name="Chhetri G."/>
        </authorList>
    </citation>
    <scope>NUCLEOTIDE SEQUENCE</scope>
    <source>
        <strain evidence="1">RG38</strain>
    </source>
</reference>
<comment type="caution">
    <text evidence="1">The sequence shown here is derived from an EMBL/GenBank/DDBJ whole genome shotgun (WGS) entry which is preliminary data.</text>
</comment>
<protein>
    <submittedName>
        <fullName evidence="1">Uncharacterized protein</fullName>
    </submittedName>
</protein>
<accession>A0A940XE90</accession>
<dbReference type="AlphaFoldDB" id="A0A940XE90"/>